<accession>A0A1F4VL00</accession>
<feature type="domain" description="Glycosyl transferase family 1" evidence="9">
    <location>
        <begin position="302"/>
        <end position="443"/>
    </location>
</feature>
<dbReference type="AlphaFoldDB" id="A0A1F4VL00"/>
<evidence type="ECO:0000256" key="5">
    <source>
        <dbReference type="ARBA" id="ARBA00022679"/>
    </source>
</evidence>
<dbReference type="STRING" id="1802630.A3H26_01995"/>
<dbReference type="PANTHER" id="PTHR45825:SF11">
    <property type="entry name" value="ALPHA AMYLASE DOMAIN-CONTAINING PROTEIN"/>
    <property type="match status" value="1"/>
</dbReference>
<evidence type="ECO:0000256" key="7">
    <source>
        <dbReference type="HAMAP-Rule" id="MF_00484"/>
    </source>
</evidence>
<comment type="caution">
    <text evidence="7">Lacks conserved residue(s) required for the propagation of feature annotation.</text>
</comment>
<name>A0A1F4VL00_UNCKA</name>
<evidence type="ECO:0000256" key="3">
    <source>
        <dbReference type="ARBA" id="ARBA00010281"/>
    </source>
</evidence>
<dbReference type="Pfam" id="PF08323">
    <property type="entry name" value="Glyco_transf_5"/>
    <property type="match status" value="1"/>
</dbReference>
<dbReference type="PANTHER" id="PTHR45825">
    <property type="entry name" value="GRANULE-BOUND STARCH SYNTHASE 1, CHLOROPLASTIC/AMYLOPLASTIC"/>
    <property type="match status" value="1"/>
</dbReference>
<comment type="catalytic activity">
    <reaction evidence="1 7">
        <text>[(1-&gt;4)-alpha-D-glucosyl](n) + ADP-alpha-D-glucose = [(1-&gt;4)-alpha-D-glucosyl](n+1) + ADP + H(+)</text>
        <dbReference type="Rhea" id="RHEA:18189"/>
        <dbReference type="Rhea" id="RHEA-COMP:9584"/>
        <dbReference type="Rhea" id="RHEA-COMP:9587"/>
        <dbReference type="ChEBI" id="CHEBI:15378"/>
        <dbReference type="ChEBI" id="CHEBI:15444"/>
        <dbReference type="ChEBI" id="CHEBI:57498"/>
        <dbReference type="ChEBI" id="CHEBI:456216"/>
        <dbReference type="EC" id="2.4.1.21"/>
    </reaction>
</comment>
<dbReference type="GO" id="GO:0009011">
    <property type="term" value="F:alpha-1,4-glucan glucosyltransferase (ADP-glucose donor) activity"/>
    <property type="evidence" value="ECO:0007669"/>
    <property type="project" value="UniProtKB-UniRule"/>
</dbReference>
<dbReference type="EMBL" id="MEVN01000006">
    <property type="protein sequence ID" value="OGC57765.1"/>
    <property type="molecule type" value="Genomic_DNA"/>
</dbReference>
<dbReference type="Pfam" id="PF00534">
    <property type="entry name" value="Glycos_transf_1"/>
    <property type="match status" value="1"/>
</dbReference>
<dbReference type="CDD" id="cd03791">
    <property type="entry name" value="GT5_Glycogen_synthase_DULL1-like"/>
    <property type="match status" value="1"/>
</dbReference>
<evidence type="ECO:0000313" key="12">
    <source>
        <dbReference type="Proteomes" id="UP000177763"/>
    </source>
</evidence>
<keyword evidence="8" id="KW-0812">Transmembrane</keyword>
<comment type="caution">
    <text evidence="11">The sequence shown here is derived from an EMBL/GenBank/DDBJ whole genome shotgun (WGS) entry which is preliminary data.</text>
</comment>
<sequence>MSDSQTSKPLKILIVAVESAPYASVGGFSSVIAYLSKELKRLGHDVRIFMPKFGFIDEQKYGLKLVKEGLKVPTDFPENPYLICNVKTSFSNNVQTYFLENQEYYELRANVYGYSDDPTRWALLSRGVLEFIRSGEFVPDIIHCNDWHTGIVSNYLKTMYKEDKILSEIPTIFTIHNLAIQGNFDHWHVAELDMDDGRSAVASFFDERLNKQNFMRRGILYSDAVNTVSKTYSKEILSPEFGQGLDKLLLELRSKLYGIVNGLDYEEFNPETDKLIEKNYDINSLELRLENKISLQKEFGLKESLETPIFGFVGRLDWQKGVDMLVKVLENVMKNFDVQFVEVGGGDGGIADMLRNLQRQFPDKVGVHTHLNFALSRSLFSGCDIILYPSRFEPCGIVQLEAMRYGALPLVRKVGGLADTVEDVNSVDGTGTGFVFNDFDEFSLYGQIVRAIELYRNKVLWRKLQRNVMKKDFSWGYSAKEYERLYLRANSLKNTESLNITIDRPI</sequence>
<dbReference type="SUPFAM" id="SSF53756">
    <property type="entry name" value="UDP-Glycosyltransferase/glycogen phosphorylase"/>
    <property type="match status" value="1"/>
</dbReference>
<evidence type="ECO:0000259" key="10">
    <source>
        <dbReference type="Pfam" id="PF08323"/>
    </source>
</evidence>
<evidence type="ECO:0000313" key="11">
    <source>
        <dbReference type="EMBL" id="OGC57765.1"/>
    </source>
</evidence>
<keyword evidence="8" id="KW-1133">Transmembrane helix</keyword>
<feature type="domain" description="Starch synthase catalytic" evidence="10">
    <location>
        <begin position="11"/>
        <end position="249"/>
    </location>
</feature>
<dbReference type="InterPro" id="IPR013534">
    <property type="entry name" value="Starch_synth_cat_dom"/>
</dbReference>
<dbReference type="UniPathway" id="UPA00164"/>
<dbReference type="Gene3D" id="3.40.50.2000">
    <property type="entry name" value="Glycogen Phosphorylase B"/>
    <property type="match status" value="2"/>
</dbReference>
<comment type="similarity">
    <text evidence="3 7">Belongs to the glycosyltransferase 1 family. Bacterial/plant glycogen synthase subfamily.</text>
</comment>
<keyword evidence="4 7" id="KW-0328">Glycosyltransferase</keyword>
<dbReference type="GO" id="GO:0004373">
    <property type="term" value="F:alpha-1,4-glucan glucosyltransferase (UDP-glucose donor) activity"/>
    <property type="evidence" value="ECO:0007669"/>
    <property type="project" value="InterPro"/>
</dbReference>
<reference evidence="11 12" key="1">
    <citation type="journal article" date="2016" name="Nat. Commun.">
        <title>Thousands of microbial genomes shed light on interconnected biogeochemical processes in an aquifer system.</title>
        <authorList>
            <person name="Anantharaman K."/>
            <person name="Brown C.T."/>
            <person name="Hug L.A."/>
            <person name="Sharon I."/>
            <person name="Castelle C.J."/>
            <person name="Probst A.J."/>
            <person name="Thomas B.C."/>
            <person name="Singh A."/>
            <person name="Wilkins M.J."/>
            <person name="Karaoz U."/>
            <person name="Brodie E.L."/>
            <person name="Williams K.H."/>
            <person name="Hubbard S.S."/>
            <person name="Banfield J.F."/>
        </authorList>
    </citation>
    <scope>NUCLEOTIDE SEQUENCE [LARGE SCALE GENOMIC DNA]</scope>
</reference>
<dbReference type="HAMAP" id="MF_00484">
    <property type="entry name" value="Glycogen_synth"/>
    <property type="match status" value="1"/>
</dbReference>
<evidence type="ECO:0000256" key="8">
    <source>
        <dbReference type="SAM" id="Phobius"/>
    </source>
</evidence>
<feature type="transmembrane region" description="Helical" evidence="8">
    <location>
        <begin position="12"/>
        <end position="35"/>
    </location>
</feature>
<keyword evidence="6 7" id="KW-0320">Glycogen biosynthesis</keyword>
<evidence type="ECO:0000259" key="9">
    <source>
        <dbReference type="Pfam" id="PF00534"/>
    </source>
</evidence>
<dbReference type="NCBIfam" id="TIGR02095">
    <property type="entry name" value="glgA"/>
    <property type="match status" value="1"/>
</dbReference>
<protein>
    <recommendedName>
        <fullName evidence="7">Glycogen synthase</fullName>
        <ecNumber evidence="7">2.4.1.21</ecNumber>
    </recommendedName>
    <alternativeName>
        <fullName evidence="7">Starch [bacterial glycogen] synthase</fullName>
    </alternativeName>
</protein>
<evidence type="ECO:0000256" key="6">
    <source>
        <dbReference type="ARBA" id="ARBA00023056"/>
    </source>
</evidence>
<organism evidence="11 12">
    <name type="scientific">candidate division WWE3 bacterium RIFCSPLOWO2_12_FULL_36_10</name>
    <dbReference type="NCBI Taxonomy" id="1802630"/>
    <lineage>
        <taxon>Bacteria</taxon>
        <taxon>Katanobacteria</taxon>
    </lineage>
</organism>
<evidence type="ECO:0000256" key="4">
    <source>
        <dbReference type="ARBA" id="ARBA00022676"/>
    </source>
</evidence>
<proteinExistence type="inferred from homology"/>
<comment type="pathway">
    <text evidence="7">Glycan biosynthesis; glycogen biosynthesis.</text>
</comment>
<evidence type="ECO:0000256" key="2">
    <source>
        <dbReference type="ARBA" id="ARBA00002764"/>
    </source>
</evidence>
<keyword evidence="8" id="KW-0472">Membrane</keyword>
<keyword evidence="5 7" id="KW-0808">Transferase</keyword>
<evidence type="ECO:0000256" key="1">
    <source>
        <dbReference type="ARBA" id="ARBA00001478"/>
    </source>
</evidence>
<dbReference type="Proteomes" id="UP000177763">
    <property type="component" value="Unassembled WGS sequence"/>
</dbReference>
<dbReference type="EC" id="2.4.1.21" evidence="7"/>
<comment type="function">
    <text evidence="2 7">Synthesizes alpha-1,4-glucan chains using ADP-glucose.</text>
</comment>
<dbReference type="GO" id="GO:0005978">
    <property type="term" value="P:glycogen biosynthetic process"/>
    <property type="evidence" value="ECO:0007669"/>
    <property type="project" value="UniProtKB-UniRule"/>
</dbReference>
<gene>
    <name evidence="7" type="primary">glgA</name>
    <name evidence="11" type="ORF">A3H26_01995</name>
</gene>
<dbReference type="InterPro" id="IPR011835">
    <property type="entry name" value="GS/SS"/>
</dbReference>
<dbReference type="InterPro" id="IPR001296">
    <property type="entry name" value="Glyco_trans_1"/>
</dbReference>